<name>A0ABT1QEC9_9NOCA</name>
<organism evidence="1 2">
    <name type="scientific">Rhodococcus tibetensis</name>
    <dbReference type="NCBI Taxonomy" id="2965064"/>
    <lineage>
        <taxon>Bacteria</taxon>
        <taxon>Bacillati</taxon>
        <taxon>Actinomycetota</taxon>
        <taxon>Actinomycetes</taxon>
        <taxon>Mycobacteriales</taxon>
        <taxon>Nocardiaceae</taxon>
        <taxon>Rhodococcus</taxon>
    </lineage>
</organism>
<proteinExistence type="predicted"/>
<dbReference type="EMBL" id="JANFQF010000012">
    <property type="protein sequence ID" value="MCQ4120644.1"/>
    <property type="molecule type" value="Genomic_DNA"/>
</dbReference>
<accession>A0ABT1QEC9</accession>
<sequence>MGFVIGFAPWIVHRFLVGNTGFGAAVAGGFTATALRARRERGHEELRGIWQTRAQRVAAPSVLGFLSRTTTSA</sequence>
<gene>
    <name evidence="1" type="ORF">NOF53_15930</name>
</gene>
<evidence type="ECO:0000313" key="1">
    <source>
        <dbReference type="EMBL" id="MCQ4120644.1"/>
    </source>
</evidence>
<keyword evidence="2" id="KW-1185">Reference proteome</keyword>
<evidence type="ECO:0000313" key="2">
    <source>
        <dbReference type="Proteomes" id="UP001524501"/>
    </source>
</evidence>
<comment type="caution">
    <text evidence="1">The sequence shown here is derived from an EMBL/GenBank/DDBJ whole genome shotgun (WGS) entry which is preliminary data.</text>
</comment>
<reference evidence="1 2" key="1">
    <citation type="submission" date="2022-07" db="EMBL/GenBank/DDBJ databases">
        <title>Degradation activity of malathion, p-nitrophenol and potential low-temperature adaptation strategy of Rhodococcus sp. FXJ9.536.</title>
        <authorList>
            <person name="Huang J."/>
            <person name="Huang Y."/>
        </authorList>
    </citation>
    <scope>NUCLEOTIDE SEQUENCE [LARGE SCALE GENOMIC DNA]</scope>
    <source>
        <strain evidence="1 2">FXJ9.536</strain>
    </source>
</reference>
<dbReference type="Proteomes" id="UP001524501">
    <property type="component" value="Unassembled WGS sequence"/>
</dbReference>
<protein>
    <submittedName>
        <fullName evidence="1">Uncharacterized protein</fullName>
    </submittedName>
</protein>
<dbReference type="RefSeq" id="WP_255970391.1">
    <property type="nucleotide sequence ID" value="NZ_JANFQF010000012.1"/>
</dbReference>